<feature type="region of interest" description="Disordered" evidence="1">
    <location>
        <begin position="78"/>
        <end position="108"/>
    </location>
</feature>
<evidence type="ECO:0000313" key="3">
    <source>
        <dbReference type="Proteomes" id="UP001497457"/>
    </source>
</evidence>
<dbReference type="Proteomes" id="UP001497457">
    <property type="component" value="Chromosome 1b"/>
</dbReference>
<dbReference type="PANTHER" id="PTHR33075">
    <property type="entry name" value="OS02G0499800 PROTEIN"/>
    <property type="match status" value="1"/>
</dbReference>
<dbReference type="AlphaFoldDB" id="A0ABC8VE19"/>
<proteinExistence type="predicted"/>
<keyword evidence="3" id="KW-1185">Reference proteome</keyword>
<feature type="region of interest" description="Disordered" evidence="1">
    <location>
        <begin position="155"/>
        <end position="205"/>
    </location>
</feature>
<sequence>MASAPALDYNPGLIFQGLVRDRYADWTYRFSVSCKSVGIMIHRLRSFSCKSFAIHFTLWRNGGPDSIREKAKFDLEEEAEWQPARRQKAGAIPKPTSGSFASSSKPKRSYAQVASDAAWKTPSDRPSCKTCYGYGHLARACWNQKRKVFRPVARCSPSSTRTPPHPAFNASTCQGFHPNPPHSPSTRKTPNCSSPTSPNPSPSMANFAVDPHPHAPRGFTVVPHDPADPPRRLYAYIGGVMDAYNEDLAIAFFTPAFSPEYQLRLIKHDAGDNVRERDLDREAWLMVMMFPEDARNNTAISKALAGFGLLRYWYDTDNHARIVVKVHLHDDAEIPHDIVVSAGLPPRVRSWTCPVFSLKRTGVTVLGDEDFFPPNGPLHPMPHGPPRWMGPGGSEEAMGPQNAQAEENQGADEEMSAAEHDVHEVDGPVLQTPRKRRARKLKEQLEPPFVRRSRRLNPECDGFRNAASTAAAADNPSVYEVQSEQAVSPAPYLSVENIQGMAVSFLEIQPEAVSAAALLELDNDDA</sequence>
<protein>
    <recommendedName>
        <fullName evidence="4">CCHC-type domain-containing protein</fullName>
    </recommendedName>
</protein>
<dbReference type="EMBL" id="OZ075111">
    <property type="protein sequence ID" value="CAL4888967.1"/>
    <property type="molecule type" value="Genomic_DNA"/>
</dbReference>
<feature type="compositionally biased region" description="Pro residues" evidence="1">
    <location>
        <begin position="374"/>
        <end position="385"/>
    </location>
</feature>
<organism evidence="2 3">
    <name type="scientific">Urochloa decumbens</name>
    <dbReference type="NCBI Taxonomy" id="240449"/>
    <lineage>
        <taxon>Eukaryota</taxon>
        <taxon>Viridiplantae</taxon>
        <taxon>Streptophyta</taxon>
        <taxon>Embryophyta</taxon>
        <taxon>Tracheophyta</taxon>
        <taxon>Spermatophyta</taxon>
        <taxon>Magnoliopsida</taxon>
        <taxon>Liliopsida</taxon>
        <taxon>Poales</taxon>
        <taxon>Poaceae</taxon>
        <taxon>PACMAD clade</taxon>
        <taxon>Panicoideae</taxon>
        <taxon>Panicodae</taxon>
        <taxon>Paniceae</taxon>
        <taxon>Melinidinae</taxon>
        <taxon>Urochloa</taxon>
    </lineage>
</organism>
<reference evidence="3" key="1">
    <citation type="submission" date="2024-06" db="EMBL/GenBank/DDBJ databases">
        <authorList>
            <person name="Ryan C."/>
        </authorList>
    </citation>
    <scope>NUCLEOTIDE SEQUENCE [LARGE SCALE GENOMIC DNA]</scope>
</reference>
<gene>
    <name evidence="2" type="ORF">URODEC1_LOCUS2481</name>
</gene>
<evidence type="ECO:0000256" key="1">
    <source>
        <dbReference type="SAM" id="MobiDB-lite"/>
    </source>
</evidence>
<accession>A0ABC8VE19</accession>
<reference evidence="2 3" key="2">
    <citation type="submission" date="2024-10" db="EMBL/GenBank/DDBJ databases">
        <authorList>
            <person name="Ryan C."/>
        </authorList>
    </citation>
    <scope>NUCLEOTIDE SEQUENCE [LARGE SCALE GENOMIC DNA]</scope>
</reference>
<name>A0ABC8VE19_9POAL</name>
<dbReference type="PANTHER" id="PTHR33075:SF7">
    <property type="entry name" value="OS02G0303350 PROTEIN"/>
    <property type="match status" value="1"/>
</dbReference>
<feature type="region of interest" description="Disordered" evidence="1">
    <location>
        <begin position="374"/>
        <end position="425"/>
    </location>
</feature>
<evidence type="ECO:0008006" key="4">
    <source>
        <dbReference type="Google" id="ProtNLM"/>
    </source>
</evidence>
<evidence type="ECO:0000313" key="2">
    <source>
        <dbReference type="EMBL" id="CAL4888967.1"/>
    </source>
</evidence>